<dbReference type="Proteomes" id="UP000189670">
    <property type="component" value="Unassembled WGS sequence"/>
</dbReference>
<protein>
    <submittedName>
        <fullName evidence="1">Uncharacterized protein</fullName>
    </submittedName>
</protein>
<accession>A0A1V1NSH2</accession>
<evidence type="ECO:0000313" key="1">
    <source>
        <dbReference type="EMBL" id="ETR65521.1"/>
    </source>
</evidence>
<organism evidence="1 2">
    <name type="scientific">Candidatus Magnetoglobus multicellularis str. Araruama</name>
    <dbReference type="NCBI Taxonomy" id="890399"/>
    <lineage>
        <taxon>Bacteria</taxon>
        <taxon>Pseudomonadati</taxon>
        <taxon>Thermodesulfobacteriota</taxon>
        <taxon>Desulfobacteria</taxon>
        <taxon>Desulfobacterales</taxon>
        <taxon>Desulfobacteraceae</taxon>
        <taxon>Candidatus Magnetoglobus</taxon>
    </lineage>
</organism>
<dbReference type="AlphaFoldDB" id="A0A1V1NSH2"/>
<evidence type="ECO:0000313" key="2">
    <source>
        <dbReference type="Proteomes" id="UP000189670"/>
    </source>
</evidence>
<dbReference type="EMBL" id="ATBP01002742">
    <property type="protein sequence ID" value="ETR65521.1"/>
    <property type="molecule type" value="Genomic_DNA"/>
</dbReference>
<feature type="non-terminal residue" evidence="1">
    <location>
        <position position="117"/>
    </location>
</feature>
<sequence length="117" mass="13793">MSLEILFERACACDVEKATDVLYADLQKYSDIDEHKLGTLVQKTYKHYFDKIFQYLAQTTGSDEKRFDQKIYLIEKLGVNKDSRAITALWHQIIGLEYSEPNRKWLINSSKKINKQR</sequence>
<gene>
    <name evidence="1" type="ORF">OMM_14117</name>
</gene>
<comment type="caution">
    <text evidence="1">The sequence shown here is derived from an EMBL/GenBank/DDBJ whole genome shotgun (WGS) entry which is preliminary data.</text>
</comment>
<name>A0A1V1NSH2_9BACT</name>
<reference evidence="2" key="1">
    <citation type="submission" date="2012-11" db="EMBL/GenBank/DDBJ databases">
        <authorList>
            <person name="Lucero-Rivera Y.E."/>
            <person name="Tovar-Ramirez D."/>
        </authorList>
    </citation>
    <scope>NUCLEOTIDE SEQUENCE [LARGE SCALE GENOMIC DNA]</scope>
    <source>
        <strain evidence="2">Araruama</strain>
    </source>
</reference>
<proteinExistence type="predicted"/>